<feature type="binding site" evidence="14">
    <location>
        <position position="785"/>
    </location>
    <ligand>
        <name>[4Fe-4S] cluster</name>
        <dbReference type="ChEBI" id="CHEBI:49883"/>
    </ligand>
</feature>
<dbReference type="PANTHER" id="PTHR30591">
    <property type="entry name" value="RECBCD ENZYME SUBUNIT RECC"/>
    <property type="match status" value="1"/>
</dbReference>
<dbReference type="EMBL" id="JAHXPT010000011">
    <property type="protein sequence ID" value="MBW6411033.1"/>
    <property type="molecule type" value="Genomic_DNA"/>
</dbReference>
<keyword evidence="11 14" id="KW-0411">Iron-sulfur</keyword>
<protein>
    <recommendedName>
        <fullName evidence="14">ATP-dependent helicase/deoxyribonuclease subunit B</fullName>
        <ecNumber evidence="14">3.1.-.-</ecNumber>
    </recommendedName>
    <alternativeName>
        <fullName evidence="14">ATP-dependent helicase/nuclease subunit AddB</fullName>
    </alternativeName>
</protein>
<dbReference type="PANTHER" id="PTHR30591:SF1">
    <property type="entry name" value="RECBCD ENZYME SUBUNIT RECC"/>
    <property type="match status" value="1"/>
</dbReference>
<dbReference type="RefSeq" id="WP_219780501.1">
    <property type="nucleotide sequence ID" value="NZ_JAHXPT010000011.1"/>
</dbReference>
<comment type="miscellaneous">
    <text evidence="14">Despite having conserved helicase domains, this subunit does not have helicase activity.</text>
</comment>
<organism evidence="16 17">
    <name type="scientific">Clostridium weizhouense</name>
    <dbReference type="NCBI Taxonomy" id="2859781"/>
    <lineage>
        <taxon>Bacteria</taxon>
        <taxon>Bacillati</taxon>
        <taxon>Bacillota</taxon>
        <taxon>Clostridia</taxon>
        <taxon>Eubacteriales</taxon>
        <taxon>Clostridiaceae</taxon>
        <taxon>Clostridium</taxon>
    </lineage>
</organism>
<keyword evidence="2 14" id="KW-0540">Nuclease</keyword>
<keyword evidence="6 14" id="KW-0378">Hydrolase</keyword>
<evidence type="ECO:0000256" key="5">
    <source>
        <dbReference type="ARBA" id="ARBA00022763"/>
    </source>
</evidence>
<dbReference type="InterPro" id="IPR011604">
    <property type="entry name" value="PDDEXK-like_dom_sf"/>
</dbReference>
<evidence type="ECO:0000256" key="7">
    <source>
        <dbReference type="ARBA" id="ARBA00022806"/>
    </source>
</evidence>
<keyword evidence="5 14" id="KW-0227">DNA damage</keyword>
<dbReference type="InterPro" id="IPR049035">
    <property type="entry name" value="ADDB_N"/>
</dbReference>
<keyword evidence="17" id="KW-1185">Reference proteome</keyword>
<evidence type="ECO:0000259" key="15">
    <source>
        <dbReference type="PROSITE" id="PS51217"/>
    </source>
</evidence>
<keyword evidence="3 14" id="KW-0479">Metal-binding</keyword>
<feature type="binding site" evidence="14">
    <location>
        <position position="1106"/>
    </location>
    <ligand>
        <name>[4Fe-4S] cluster</name>
        <dbReference type="ChEBI" id="CHEBI:49883"/>
    </ligand>
</feature>
<evidence type="ECO:0000256" key="4">
    <source>
        <dbReference type="ARBA" id="ARBA00022741"/>
    </source>
</evidence>
<sequence>MGIRFIYGRSGSGKSQFCIYSIKSLIESGKSNNALLIVPEQYTFTTENKILKQIGEKALLTTQVLSFKTMCQKVFEECGGRVKQIIKDTGKHMLIDKVLNDKINELNYFKKMSKEQGFNSIISKVITEFKKYNVDIDSLTGLENKIDDSELIEKLKELALIYEEFNFKMHKSYIDTDDELSFLSNKLLKNNIFSESEIWIDEFTTFTPQQLEIIRILSKTSKVNITLCMDKIECTINDDITNVFNCIESTENKILMLMEENNIQYLSPINLNDRVPYRFINSNELRHIEKYYIAYPFKPYKGKNKDVKLYKANNIYDEVEKIAQDITRLVRDKNYRFKDISVVCRNIDDYNKIISVIFNNYNIPVFMDKKIKLLNNPLIILISSAFEVLLKNWSYESVFKYLKSGLTGINNYDIDRLENFVLEHGIKGYKWTIEEINKFRESSKKNDMLEEDLSIFDVMERVKNSLTLFHKSISGKSRVIDICKALYEFLVNIKAFEKINILIKEFEELGLEDKVKEYSQVQSIVIDILDQAVDVIGFEEMESFEFFKILNSGFENEEIGVIPVALDQVNVGDIARIKGRDVKALYIVGINDGILPSAHKEEGILSDNDRLKLKELGIALASDTRTKAFEEQFLVYTALTIASDYLMLSYPMADFEGKSLRPSTVISRIKKILPNLIEESDLYDLNKNYDHLNKVVSPIPTFNELILALRREFENEEVDEEYWAEVYEWFKNNPQFKRKLENTFKGFDYTNVGEKVHRDKLKLLYENNAGKLAFSVSRLEKYAQCPFSYFIQYGLKAKNRKIYEFAPPDLGSFVHDILDLFTDKVKNEKISWAELDNQKCKNIISQLIDNKLKEETGSILNSSNKYKYFSNRFKRVISKSVSVISEQMRRGKFEIFNNEFSFGNYNDGEAIVLNLPSNEKVYLNGRIDRIDTLDLEGKTYLRIVDYKTGNKQFDLVELYYGLQMQLLVYLDALIRNSQYILHKQALPGAILYFKVDDPIIKSSKEMNEEEIEKEVLNNLKMNGLILKDARVVKAMDNKIESEGYSLIIPAALKKDGDFKANSDVVTEEQFNMLREYVNKKMVDLCEDMLCGDIKIEPTKNSDKTHCDFCDFSSICQFDSSIKDNKYKIIMKKSKDEIWNNIKSDLDIRENKGN</sequence>
<keyword evidence="8 14" id="KW-0269">Exonuclease</keyword>
<keyword evidence="12 14" id="KW-0238">DNA-binding</keyword>
<dbReference type="SUPFAM" id="SSF52540">
    <property type="entry name" value="P-loop containing nucleoside triphosphate hydrolases"/>
    <property type="match status" value="2"/>
</dbReference>
<evidence type="ECO:0000313" key="17">
    <source>
        <dbReference type="Proteomes" id="UP001519921"/>
    </source>
</evidence>
<dbReference type="Gene3D" id="3.40.50.300">
    <property type="entry name" value="P-loop containing nucleotide triphosphate hydrolases"/>
    <property type="match status" value="3"/>
</dbReference>
<dbReference type="InterPro" id="IPR014017">
    <property type="entry name" value="DNA_helicase_UvrD-like_C"/>
</dbReference>
<feature type="binding site" evidence="14">
    <location>
        <position position="1109"/>
    </location>
    <ligand>
        <name>[4Fe-4S] cluster</name>
        <dbReference type="ChEBI" id="CHEBI:49883"/>
    </ligand>
</feature>
<keyword evidence="7 14" id="KW-0347">Helicase</keyword>
<evidence type="ECO:0000256" key="6">
    <source>
        <dbReference type="ARBA" id="ARBA00022801"/>
    </source>
</evidence>
<dbReference type="GO" id="GO:0004386">
    <property type="term" value="F:helicase activity"/>
    <property type="evidence" value="ECO:0007669"/>
    <property type="project" value="UniProtKB-KW"/>
</dbReference>
<evidence type="ECO:0000256" key="11">
    <source>
        <dbReference type="ARBA" id="ARBA00023014"/>
    </source>
</evidence>
<keyword evidence="9 14" id="KW-0067">ATP-binding</keyword>
<keyword evidence="1 14" id="KW-0004">4Fe-4S</keyword>
<name>A0ABS7AQT3_9CLOT</name>
<evidence type="ECO:0000256" key="13">
    <source>
        <dbReference type="ARBA" id="ARBA00023204"/>
    </source>
</evidence>
<evidence type="ECO:0000256" key="2">
    <source>
        <dbReference type="ARBA" id="ARBA00022722"/>
    </source>
</evidence>
<keyword evidence="10 14" id="KW-0408">Iron</keyword>
<keyword evidence="4 14" id="KW-0547">Nucleotide-binding</keyword>
<dbReference type="HAMAP" id="MF_01452">
    <property type="entry name" value="AddB_type1"/>
    <property type="match status" value="1"/>
</dbReference>
<dbReference type="InterPro" id="IPR014140">
    <property type="entry name" value="DNA_helicase_suAddB"/>
</dbReference>
<proteinExistence type="inferred from homology"/>
<dbReference type="NCBIfam" id="TIGR02773">
    <property type="entry name" value="addB_Gpos"/>
    <property type="match status" value="1"/>
</dbReference>
<comment type="function">
    <text evidence="14">The heterodimer acts as both an ATP-dependent DNA helicase and an ATP-dependent, dual-direction single-stranded exonuclease. Recognizes the chi site generating a DNA molecule suitable for the initiation of homologous recombination. The AddB subunit has 5' -&gt; 3' nuclease activity but not helicase activity.</text>
</comment>
<evidence type="ECO:0000256" key="1">
    <source>
        <dbReference type="ARBA" id="ARBA00022485"/>
    </source>
</evidence>
<dbReference type="Gene3D" id="3.90.320.10">
    <property type="match status" value="1"/>
</dbReference>
<gene>
    <name evidence="14 16" type="primary">addB</name>
    <name evidence="16" type="ORF">KYD98_13120</name>
</gene>
<dbReference type="Pfam" id="PF21445">
    <property type="entry name" value="ADDB_N"/>
    <property type="match status" value="1"/>
</dbReference>
<keyword evidence="13 14" id="KW-0234">DNA repair</keyword>
<comment type="cofactor">
    <cofactor evidence="14">
        <name>Mg(2+)</name>
        <dbReference type="ChEBI" id="CHEBI:18420"/>
    </cofactor>
</comment>
<evidence type="ECO:0000256" key="14">
    <source>
        <dbReference type="HAMAP-Rule" id="MF_01452"/>
    </source>
</evidence>
<comment type="cofactor">
    <cofactor evidence="14">
        <name>[4Fe-4S] cluster</name>
        <dbReference type="ChEBI" id="CHEBI:49883"/>
    </cofactor>
    <text evidence="14">Binds 1 [4Fe-4S] cluster.</text>
</comment>
<evidence type="ECO:0000256" key="3">
    <source>
        <dbReference type="ARBA" id="ARBA00022723"/>
    </source>
</evidence>
<evidence type="ECO:0000256" key="12">
    <source>
        <dbReference type="ARBA" id="ARBA00023125"/>
    </source>
</evidence>
<evidence type="ECO:0000313" key="16">
    <source>
        <dbReference type="EMBL" id="MBW6411033.1"/>
    </source>
</evidence>
<dbReference type="InterPro" id="IPR038726">
    <property type="entry name" value="PDDEXK_AddAB-type"/>
</dbReference>
<accession>A0ABS7AQT3</accession>
<reference evidence="16 17" key="1">
    <citation type="submission" date="2021-07" db="EMBL/GenBank/DDBJ databases">
        <title>Clostridium weizhouense sp. nov., an anaerobic bacterium isolated from activated sludge of Petroleum wastewater.</title>
        <authorList>
            <person name="Li Q."/>
        </authorList>
    </citation>
    <scope>NUCLEOTIDE SEQUENCE [LARGE SCALE GENOMIC DNA]</scope>
    <source>
        <strain evidence="16 17">YB-6</strain>
    </source>
</reference>
<dbReference type="EC" id="3.1.-.-" evidence="14"/>
<evidence type="ECO:0000256" key="9">
    <source>
        <dbReference type="ARBA" id="ARBA00022840"/>
    </source>
</evidence>
<evidence type="ECO:0000256" key="8">
    <source>
        <dbReference type="ARBA" id="ARBA00022839"/>
    </source>
</evidence>
<comment type="caution">
    <text evidence="16">The sequence shown here is derived from an EMBL/GenBank/DDBJ whole genome shotgun (WGS) entry which is preliminary data.</text>
</comment>
<dbReference type="PROSITE" id="PS51217">
    <property type="entry name" value="UVRD_HELICASE_CTER"/>
    <property type="match status" value="1"/>
</dbReference>
<dbReference type="Pfam" id="PF12705">
    <property type="entry name" value="PDDEXK_1"/>
    <property type="match status" value="1"/>
</dbReference>
<dbReference type="InterPro" id="IPR027417">
    <property type="entry name" value="P-loop_NTPase"/>
</dbReference>
<dbReference type="Gene3D" id="6.10.140.1030">
    <property type="match status" value="1"/>
</dbReference>
<comment type="similarity">
    <text evidence="14">Belongs to the helicase family. AddB/RexB type 1 subfamily.</text>
</comment>
<evidence type="ECO:0000256" key="10">
    <source>
        <dbReference type="ARBA" id="ARBA00023004"/>
    </source>
</evidence>
<dbReference type="Proteomes" id="UP001519921">
    <property type="component" value="Unassembled WGS sequence"/>
</dbReference>
<feature type="domain" description="UvrD-like helicase C-terminal" evidence="15">
    <location>
        <begin position="276"/>
        <end position="579"/>
    </location>
</feature>
<comment type="subunit">
    <text evidence="14">Heterodimer of AddA and AddB.</text>
</comment>
<feature type="binding site" evidence="14">
    <location>
        <position position="1115"/>
    </location>
    <ligand>
        <name>[4Fe-4S] cluster</name>
        <dbReference type="ChEBI" id="CHEBI:49883"/>
    </ligand>
</feature>